<dbReference type="Pfam" id="PF01370">
    <property type="entry name" value="Epimerase"/>
    <property type="match status" value="1"/>
</dbReference>
<organism evidence="4 5">
    <name type="scientific">Colletotrichum tanaceti</name>
    <dbReference type="NCBI Taxonomy" id="1306861"/>
    <lineage>
        <taxon>Eukaryota</taxon>
        <taxon>Fungi</taxon>
        <taxon>Dikarya</taxon>
        <taxon>Ascomycota</taxon>
        <taxon>Pezizomycotina</taxon>
        <taxon>Sordariomycetes</taxon>
        <taxon>Hypocreomycetidae</taxon>
        <taxon>Glomerellales</taxon>
        <taxon>Glomerellaceae</taxon>
        <taxon>Colletotrichum</taxon>
        <taxon>Colletotrichum destructivum species complex</taxon>
    </lineage>
</organism>
<sequence>MASSAAETAAAILPGSTILVTGANGYLGCRLSNTLIERGYRVRGVVRDKERCKHIQDFFNQKYGTEGQFELFEVPDLTKQGAFDDAVKGCAGLVHLAVDNGFSPDPTVVVDGSVALTLRALEAAASEPGLRRFVLTSSYITACQYRMNEAYEVTKASWNDGFVEKAWAPPPYNGDRSIYVYGAAKVQSERAMWRFVEERAPSFVANAVLPDFVTGPSMPHAKPNVGPMSFPLEALWDGGEAWKFLGPQWMIDAEDASLLHVGALLHPGCQGERIPGCAHRKSWGDWIRRLRDMYPQHSFPDPPEKEDENLEVIVDRPRAEELLKWLGRDGFRPMQDSIKDTFDTMAERG</sequence>
<dbReference type="PANTHER" id="PTHR10366:SF562">
    <property type="entry name" value="ALDEHYDE REDUCTASE II (AFU_ORTHOLOGUE AFUA_1G11360)"/>
    <property type="match status" value="1"/>
</dbReference>
<keyword evidence="1" id="KW-0560">Oxidoreductase</keyword>
<dbReference type="EMBL" id="PJEX01000084">
    <property type="protein sequence ID" value="TKW55847.1"/>
    <property type="molecule type" value="Genomic_DNA"/>
</dbReference>
<dbReference type="GO" id="GO:0016616">
    <property type="term" value="F:oxidoreductase activity, acting on the CH-OH group of donors, NAD or NADP as acceptor"/>
    <property type="evidence" value="ECO:0007669"/>
    <property type="project" value="TreeGrafter"/>
</dbReference>
<dbReference type="InterPro" id="IPR001509">
    <property type="entry name" value="Epimerase_deHydtase"/>
</dbReference>
<dbReference type="InterPro" id="IPR036291">
    <property type="entry name" value="NAD(P)-bd_dom_sf"/>
</dbReference>
<dbReference type="OrthoDB" id="2735536at2759"/>
<accession>A0A4U6XKN4</accession>
<gene>
    <name evidence="4" type="ORF">CTA1_11741</name>
</gene>
<evidence type="ECO:0000256" key="2">
    <source>
        <dbReference type="ARBA" id="ARBA00023445"/>
    </source>
</evidence>
<feature type="domain" description="NAD-dependent epimerase/dehydratase" evidence="3">
    <location>
        <begin position="18"/>
        <end position="199"/>
    </location>
</feature>
<reference evidence="4 5" key="1">
    <citation type="journal article" date="2019" name="PLoS ONE">
        <title>Comparative genome analysis indicates high evolutionary potential of pathogenicity genes in Colletotrichum tanaceti.</title>
        <authorList>
            <person name="Lelwala R.V."/>
            <person name="Korhonen P.K."/>
            <person name="Young N.D."/>
            <person name="Scott J.B."/>
            <person name="Ades P.A."/>
            <person name="Gasser R.B."/>
            <person name="Taylor P.W.J."/>
        </authorList>
    </citation>
    <scope>NUCLEOTIDE SEQUENCE [LARGE SCALE GENOMIC DNA]</scope>
    <source>
        <strain evidence="4">BRIP57314</strain>
    </source>
</reference>
<evidence type="ECO:0000259" key="3">
    <source>
        <dbReference type="Pfam" id="PF01370"/>
    </source>
</evidence>
<dbReference type="Gene3D" id="3.40.50.720">
    <property type="entry name" value="NAD(P)-binding Rossmann-like Domain"/>
    <property type="match status" value="1"/>
</dbReference>
<comment type="similarity">
    <text evidence="2">Belongs to the NAD(P)-dependent epimerase/dehydratase family. Dihydroflavonol-4-reductase subfamily.</text>
</comment>
<keyword evidence="5" id="KW-1185">Reference proteome</keyword>
<dbReference type="InterPro" id="IPR050425">
    <property type="entry name" value="NAD(P)_dehydrat-like"/>
</dbReference>
<protein>
    <submittedName>
        <fullName evidence="4">Aldehyde reductase 2</fullName>
    </submittedName>
</protein>
<dbReference type="SUPFAM" id="SSF51735">
    <property type="entry name" value="NAD(P)-binding Rossmann-fold domains"/>
    <property type="match status" value="1"/>
</dbReference>
<dbReference type="STRING" id="1306861.A0A4U6XKN4"/>
<dbReference type="PANTHER" id="PTHR10366">
    <property type="entry name" value="NAD DEPENDENT EPIMERASE/DEHYDRATASE"/>
    <property type="match status" value="1"/>
</dbReference>
<evidence type="ECO:0000313" key="5">
    <source>
        <dbReference type="Proteomes" id="UP000310108"/>
    </source>
</evidence>
<evidence type="ECO:0000256" key="1">
    <source>
        <dbReference type="ARBA" id="ARBA00023002"/>
    </source>
</evidence>
<dbReference type="Proteomes" id="UP000310108">
    <property type="component" value="Unassembled WGS sequence"/>
</dbReference>
<proteinExistence type="inferred from homology"/>
<evidence type="ECO:0000313" key="4">
    <source>
        <dbReference type="EMBL" id="TKW55847.1"/>
    </source>
</evidence>
<name>A0A4U6XKN4_9PEZI</name>
<comment type="caution">
    <text evidence="4">The sequence shown here is derived from an EMBL/GenBank/DDBJ whole genome shotgun (WGS) entry which is preliminary data.</text>
</comment>
<dbReference type="AlphaFoldDB" id="A0A4U6XKN4"/>